<reference evidence="1" key="1">
    <citation type="journal article" date="2014" name="Int. J. Syst. Evol. Microbiol.">
        <title>Complete genome sequence of Corynebacterium casei LMG S-19264T (=DSM 44701T), isolated from a smear-ripened cheese.</title>
        <authorList>
            <consortium name="US DOE Joint Genome Institute (JGI-PGF)"/>
            <person name="Walter F."/>
            <person name="Albersmeier A."/>
            <person name="Kalinowski J."/>
            <person name="Ruckert C."/>
        </authorList>
    </citation>
    <scope>NUCLEOTIDE SEQUENCE</scope>
    <source>
        <strain evidence="1">CGMCC 4.7201</strain>
    </source>
</reference>
<comment type="caution">
    <text evidence="1">The sequence shown here is derived from an EMBL/GenBank/DDBJ whole genome shotgun (WGS) entry which is preliminary data.</text>
</comment>
<reference evidence="1" key="2">
    <citation type="submission" date="2020-09" db="EMBL/GenBank/DDBJ databases">
        <authorList>
            <person name="Sun Q."/>
            <person name="Zhou Y."/>
        </authorList>
    </citation>
    <scope>NUCLEOTIDE SEQUENCE</scope>
    <source>
        <strain evidence="1">CGMCC 4.7201</strain>
    </source>
</reference>
<protein>
    <submittedName>
        <fullName evidence="1">Uncharacterized protein</fullName>
    </submittedName>
</protein>
<organism evidence="1 2">
    <name type="scientific">Wenjunlia tyrosinilytica</name>
    <dbReference type="NCBI Taxonomy" id="1544741"/>
    <lineage>
        <taxon>Bacteria</taxon>
        <taxon>Bacillati</taxon>
        <taxon>Actinomycetota</taxon>
        <taxon>Actinomycetes</taxon>
        <taxon>Kitasatosporales</taxon>
        <taxon>Streptomycetaceae</taxon>
        <taxon>Wenjunlia</taxon>
    </lineage>
</organism>
<name>A0A917ZH48_9ACTN</name>
<dbReference type="RefSeq" id="WP_189130261.1">
    <property type="nucleotide sequence ID" value="NZ_BMMS01000003.1"/>
</dbReference>
<evidence type="ECO:0000313" key="1">
    <source>
        <dbReference type="EMBL" id="GGO82688.1"/>
    </source>
</evidence>
<sequence>MAKEIKHTAGGKYMTFAELEAFVRDANATGATGKEILKAEVTIGGKLKKLAVDIDMTINDLGGLAG</sequence>
<evidence type="ECO:0000313" key="2">
    <source>
        <dbReference type="Proteomes" id="UP000641932"/>
    </source>
</evidence>
<dbReference type="Proteomes" id="UP000641932">
    <property type="component" value="Unassembled WGS sequence"/>
</dbReference>
<dbReference type="EMBL" id="BMMS01000003">
    <property type="protein sequence ID" value="GGO82688.1"/>
    <property type="molecule type" value="Genomic_DNA"/>
</dbReference>
<dbReference type="AlphaFoldDB" id="A0A917ZH48"/>
<gene>
    <name evidence="1" type="ORF">GCM10012280_09880</name>
</gene>
<proteinExistence type="predicted"/>
<accession>A0A917ZH48</accession>
<keyword evidence="2" id="KW-1185">Reference proteome</keyword>